<dbReference type="InterPro" id="IPR016181">
    <property type="entry name" value="Acyl_CoA_acyltransferase"/>
</dbReference>
<dbReference type="Gene3D" id="3.40.630.30">
    <property type="match status" value="1"/>
</dbReference>
<evidence type="ECO:0000256" key="3">
    <source>
        <dbReference type="ARBA" id="ARBA00022960"/>
    </source>
</evidence>
<comment type="caution">
    <text evidence="7">The sequence shown here is derived from an EMBL/GenBank/DDBJ whole genome shotgun (WGS) entry which is preliminary data.</text>
</comment>
<dbReference type="AlphaFoldDB" id="A0AAN4MWR8"/>
<dbReference type="EMBL" id="JGEA01000032">
    <property type="protein sequence ID" value="EYA13212.1"/>
    <property type="molecule type" value="Genomic_DNA"/>
</dbReference>
<dbReference type="InterPro" id="IPR003447">
    <property type="entry name" value="FEMABX"/>
</dbReference>
<keyword evidence="3" id="KW-0133">Cell shape</keyword>
<dbReference type="GO" id="GO:0009252">
    <property type="term" value="P:peptidoglycan biosynthetic process"/>
    <property type="evidence" value="ECO:0007669"/>
    <property type="project" value="UniProtKB-KW"/>
</dbReference>
<dbReference type="GO" id="GO:0016755">
    <property type="term" value="F:aminoacyltransferase activity"/>
    <property type="evidence" value="ECO:0007669"/>
    <property type="project" value="InterPro"/>
</dbReference>
<dbReference type="SUPFAM" id="SSF55729">
    <property type="entry name" value="Acyl-CoA N-acyltransferases (Nat)"/>
    <property type="match status" value="1"/>
</dbReference>
<evidence type="ECO:0000313" key="7">
    <source>
        <dbReference type="EMBL" id="EYA13212.1"/>
    </source>
</evidence>
<keyword evidence="5" id="KW-0012">Acyltransferase</keyword>
<dbReference type="RefSeq" id="WP_032533861.1">
    <property type="nucleotide sequence ID" value="NZ_JGEA01000032.1"/>
</dbReference>
<dbReference type="Proteomes" id="UP000022433">
    <property type="component" value="Unassembled WGS sequence"/>
</dbReference>
<evidence type="ECO:0000256" key="4">
    <source>
        <dbReference type="ARBA" id="ARBA00022984"/>
    </source>
</evidence>
<sequence length="321" mass="37179">MDIVKDYKKVIEITLGEVVASPDFFVSVGAIDYGYIIDNGCILPFYIKKKFLFRYMIFSTGILNCSSSEQEQVFLDRLIPFVKESFKIDFILSQHVNALFSIVPPRSQYCLFGSYILDLSLTEDDIWAKMHSKHRNVIRKAEKDGVIITCGDDNKEECIKLVQNTLLRQGIAPINDNVFSNLGNVKYVDYWLATLNNGIEGGAIIYWYPNCGAYYMYGGSGEKPHTGSMNLLQWNVIKKMKENNVKFYDFMGARINPEVGSKYEGIQRFKERFGGELKKGYLWKYSLNDFKYWLYRLLVFIYSKGHFHGDIIDQERKRGNI</sequence>
<evidence type="ECO:0000256" key="2">
    <source>
        <dbReference type="ARBA" id="ARBA00022679"/>
    </source>
</evidence>
<evidence type="ECO:0000256" key="5">
    <source>
        <dbReference type="ARBA" id="ARBA00023315"/>
    </source>
</evidence>
<keyword evidence="6" id="KW-0961">Cell wall biogenesis/degradation</keyword>
<dbReference type="PANTHER" id="PTHR36174:SF1">
    <property type="entry name" value="LIPID II:GLYCINE GLYCYLTRANSFERASE"/>
    <property type="match status" value="1"/>
</dbReference>
<proteinExistence type="inferred from homology"/>
<reference evidence="7 8" key="1">
    <citation type="submission" date="2014-02" db="EMBL/GenBank/DDBJ databases">
        <authorList>
            <person name="Sears C."/>
            <person name="Carroll K."/>
            <person name="Sack B.R."/>
            <person name="Qadri F."/>
            <person name="Myers L.L."/>
            <person name="Chung G.-T."/>
            <person name="Escheverria P."/>
            <person name="Fraser C.M."/>
            <person name="Sadzewicz L."/>
            <person name="Shefchek K.A."/>
            <person name="Tallon L."/>
            <person name="Das S.P."/>
            <person name="Daugherty S."/>
            <person name="Mongodin E.F."/>
        </authorList>
    </citation>
    <scope>NUCLEOTIDE SEQUENCE [LARGE SCALE GENOMIC DNA]</scope>
    <source>
        <strain evidence="7 8">1007-1-F #10</strain>
    </source>
</reference>
<accession>A0AAN4MWR8</accession>
<dbReference type="PROSITE" id="PS51191">
    <property type="entry name" value="FEMABX"/>
    <property type="match status" value="1"/>
</dbReference>
<keyword evidence="4" id="KW-0573">Peptidoglycan synthesis</keyword>
<evidence type="ECO:0000256" key="6">
    <source>
        <dbReference type="ARBA" id="ARBA00023316"/>
    </source>
</evidence>
<dbReference type="Pfam" id="PF02388">
    <property type="entry name" value="FemAB"/>
    <property type="match status" value="1"/>
</dbReference>
<gene>
    <name evidence="7" type="ORF">M104_3871</name>
</gene>
<comment type="similarity">
    <text evidence="1">Belongs to the FemABX family.</text>
</comment>
<dbReference type="GO" id="GO:0008360">
    <property type="term" value="P:regulation of cell shape"/>
    <property type="evidence" value="ECO:0007669"/>
    <property type="project" value="UniProtKB-KW"/>
</dbReference>
<organism evidence="7 8">
    <name type="scientific">Bacteroides fragilis str. 1007-1-F #10</name>
    <dbReference type="NCBI Taxonomy" id="1339295"/>
    <lineage>
        <taxon>Bacteria</taxon>
        <taxon>Pseudomonadati</taxon>
        <taxon>Bacteroidota</taxon>
        <taxon>Bacteroidia</taxon>
        <taxon>Bacteroidales</taxon>
        <taxon>Bacteroidaceae</taxon>
        <taxon>Bacteroides</taxon>
    </lineage>
</organism>
<name>A0AAN4MWR8_BACFG</name>
<evidence type="ECO:0000313" key="8">
    <source>
        <dbReference type="Proteomes" id="UP000022433"/>
    </source>
</evidence>
<dbReference type="GO" id="GO:0071555">
    <property type="term" value="P:cell wall organization"/>
    <property type="evidence" value="ECO:0007669"/>
    <property type="project" value="UniProtKB-KW"/>
</dbReference>
<dbReference type="InterPro" id="IPR050644">
    <property type="entry name" value="PG_Glycine_Bridge_Synth"/>
</dbReference>
<evidence type="ECO:0000256" key="1">
    <source>
        <dbReference type="ARBA" id="ARBA00009943"/>
    </source>
</evidence>
<keyword evidence="2" id="KW-0808">Transferase</keyword>
<protein>
    <submittedName>
        <fullName evidence="7">FemAB family protein</fullName>
    </submittedName>
</protein>
<dbReference type="PANTHER" id="PTHR36174">
    <property type="entry name" value="LIPID II:GLYCINE GLYCYLTRANSFERASE"/>
    <property type="match status" value="1"/>
</dbReference>